<name>A0ABT8KZ59_9BACT</name>
<reference evidence="2" key="1">
    <citation type="submission" date="2023-06" db="EMBL/GenBank/DDBJ databases">
        <title>Genomic of Agaribacillus aureum.</title>
        <authorList>
            <person name="Wang G."/>
        </authorList>
    </citation>
    <scope>NUCLEOTIDE SEQUENCE</scope>
    <source>
        <strain evidence="2">BMA12</strain>
    </source>
</reference>
<dbReference type="InterPro" id="IPR002909">
    <property type="entry name" value="IPT_dom"/>
</dbReference>
<dbReference type="InterPro" id="IPR014756">
    <property type="entry name" value="Ig_E-set"/>
</dbReference>
<accession>A0ABT8KZ59</accession>
<dbReference type="EMBL" id="JAUJEB010000001">
    <property type="protein sequence ID" value="MDN5210718.1"/>
    <property type="molecule type" value="Genomic_DNA"/>
</dbReference>
<feature type="domain" description="IPT/TIG" evidence="1">
    <location>
        <begin position="125"/>
        <end position="205"/>
    </location>
</feature>
<dbReference type="Proteomes" id="UP001172083">
    <property type="component" value="Unassembled WGS sequence"/>
</dbReference>
<dbReference type="Pfam" id="PF01833">
    <property type="entry name" value="TIG"/>
    <property type="match status" value="1"/>
</dbReference>
<dbReference type="Gene3D" id="2.120.10.80">
    <property type="entry name" value="Kelch-type beta propeller"/>
    <property type="match status" value="1"/>
</dbReference>
<dbReference type="SUPFAM" id="SSF81296">
    <property type="entry name" value="E set domains"/>
    <property type="match status" value="1"/>
</dbReference>
<comment type="caution">
    <text evidence="2">The sequence shown here is derived from an EMBL/GenBank/DDBJ whole genome shotgun (WGS) entry which is preliminary data.</text>
</comment>
<evidence type="ECO:0000313" key="3">
    <source>
        <dbReference type="Proteomes" id="UP001172083"/>
    </source>
</evidence>
<sequence>MKNISTIILPLIFLWSCKKEEDFKVSVIETSIATNISTTNATLNGKIVEMGSSPITEHGFVWSNSSDLNVDTSKKLLLGKISSASTFSQIVESLEGGQQYYFAAFYEDAGGIKLGEILDFYTVEPIINNLAPSEAVTGAEISIEGDFFPENESSLSVYFDDKKANIISSSKRKIIVSVPSGLSGYPIKVKVVVGSIEVPSKVDFTLSHFLAKNVFPHVTSVPLLGNPQFLFGFQNSYYFKVGYHTPEERNIVALWNYDATSDEFSRKADFPVPSQIVPLNNEGKSYIVTGINNTHPSNELWEYDVDNNLWKQLNDSIPLPPRHLFDFSFSLNGKSYIGNGFKIANLSPLEFEYFSDLWMYDHLTQEWSQKNDITINSSNVIIFDGKAYIGPDSDNKFWGYNEQSDGWVWLADFPVITDQGNTFNKPYFTFTTTEKIFFGNSVSGEMWSYDLFKDEWIEEPGSIFKNHLEIRTFQTKEGTFMGFGARILSATGRSKVMETWQYVPSN</sequence>
<protein>
    <submittedName>
        <fullName evidence="2">IPT/TIG domain-containing protein</fullName>
    </submittedName>
</protein>
<dbReference type="SUPFAM" id="SSF117281">
    <property type="entry name" value="Kelch motif"/>
    <property type="match status" value="1"/>
</dbReference>
<proteinExistence type="predicted"/>
<dbReference type="InterPro" id="IPR015915">
    <property type="entry name" value="Kelch-typ_b-propeller"/>
</dbReference>
<keyword evidence="3" id="KW-1185">Reference proteome</keyword>
<organism evidence="2 3">
    <name type="scientific">Agaribacillus aureus</name>
    <dbReference type="NCBI Taxonomy" id="3051825"/>
    <lineage>
        <taxon>Bacteria</taxon>
        <taxon>Pseudomonadati</taxon>
        <taxon>Bacteroidota</taxon>
        <taxon>Cytophagia</taxon>
        <taxon>Cytophagales</taxon>
        <taxon>Splendidivirgaceae</taxon>
        <taxon>Agaribacillus</taxon>
    </lineage>
</organism>
<evidence type="ECO:0000259" key="1">
    <source>
        <dbReference type="Pfam" id="PF01833"/>
    </source>
</evidence>
<dbReference type="InterPro" id="IPR013783">
    <property type="entry name" value="Ig-like_fold"/>
</dbReference>
<gene>
    <name evidence="2" type="ORF">QQ020_01625</name>
</gene>
<dbReference type="RefSeq" id="WP_346756059.1">
    <property type="nucleotide sequence ID" value="NZ_JAUJEB010000001.1"/>
</dbReference>
<evidence type="ECO:0000313" key="2">
    <source>
        <dbReference type="EMBL" id="MDN5210718.1"/>
    </source>
</evidence>
<dbReference type="Gene3D" id="2.60.40.10">
    <property type="entry name" value="Immunoglobulins"/>
    <property type="match status" value="1"/>
</dbReference>